<dbReference type="VEuPathDB" id="ToxoDB:TGVEG_275740"/>
<feature type="region of interest" description="Disordered" evidence="1">
    <location>
        <begin position="1301"/>
        <end position="1344"/>
    </location>
</feature>
<feature type="compositionally biased region" description="Basic and acidic residues" evidence="1">
    <location>
        <begin position="524"/>
        <end position="534"/>
    </location>
</feature>
<feature type="region of interest" description="Disordered" evidence="1">
    <location>
        <begin position="581"/>
        <end position="623"/>
    </location>
</feature>
<keyword evidence="4" id="KW-1185">Reference proteome</keyword>
<feature type="region of interest" description="Disordered" evidence="1">
    <location>
        <begin position="1183"/>
        <end position="1212"/>
    </location>
</feature>
<feature type="compositionally biased region" description="Basic and acidic residues" evidence="1">
    <location>
        <begin position="721"/>
        <end position="735"/>
    </location>
</feature>
<dbReference type="EMBL" id="LN714492">
    <property type="protein sequence ID" value="CEL72119.1"/>
    <property type="molecule type" value="Genomic_DNA"/>
</dbReference>
<feature type="compositionally biased region" description="Basic and acidic residues" evidence="1">
    <location>
        <begin position="22"/>
        <end position="33"/>
    </location>
</feature>
<feature type="compositionally biased region" description="Acidic residues" evidence="1">
    <location>
        <begin position="772"/>
        <end position="791"/>
    </location>
</feature>
<feature type="compositionally biased region" description="Basic and acidic residues" evidence="1">
    <location>
        <begin position="381"/>
        <end position="393"/>
    </location>
</feature>
<protein>
    <submittedName>
        <fullName evidence="3">Uncharacterized protein</fullName>
    </submittedName>
</protein>
<feature type="compositionally biased region" description="Basic and acidic residues" evidence="1">
    <location>
        <begin position="231"/>
        <end position="247"/>
    </location>
</feature>
<dbReference type="OMA" id="DRCCWST"/>
<feature type="compositionally biased region" description="Polar residues" evidence="1">
    <location>
        <begin position="1184"/>
        <end position="1194"/>
    </location>
</feature>
<feature type="region of interest" description="Disordered" evidence="1">
    <location>
        <begin position="140"/>
        <end position="247"/>
    </location>
</feature>
<feature type="region of interest" description="Disordered" evidence="1">
    <location>
        <begin position="925"/>
        <end position="954"/>
    </location>
</feature>
<organism evidence="3 4">
    <name type="scientific">Toxoplasma gondii (strain ATCC 50861 / VEG)</name>
    <dbReference type="NCBI Taxonomy" id="432359"/>
    <lineage>
        <taxon>Eukaryota</taxon>
        <taxon>Sar</taxon>
        <taxon>Alveolata</taxon>
        <taxon>Apicomplexa</taxon>
        <taxon>Conoidasida</taxon>
        <taxon>Coccidia</taxon>
        <taxon>Eucoccidiorida</taxon>
        <taxon>Eimeriorina</taxon>
        <taxon>Sarcocystidae</taxon>
        <taxon>Toxoplasma</taxon>
    </lineage>
</organism>
<feature type="region of interest" description="Disordered" evidence="1">
    <location>
        <begin position="281"/>
        <end position="312"/>
    </location>
</feature>
<feature type="compositionally biased region" description="Low complexity" evidence="1">
    <location>
        <begin position="487"/>
        <end position="498"/>
    </location>
</feature>
<feature type="region of interest" description="Disordered" evidence="1">
    <location>
        <begin position="772"/>
        <end position="806"/>
    </location>
</feature>
<feature type="compositionally biased region" description="Basic and acidic residues" evidence="1">
    <location>
        <begin position="148"/>
        <end position="168"/>
    </location>
</feature>
<dbReference type="PaxDb" id="5811-TGME49_075740"/>
<accession>A0A0F7UQ87</accession>
<dbReference type="OrthoDB" id="333871at2759"/>
<sequence length="1389" mass="150679">MEEYGWECRLPARSAAASVPRRLPEKQKGDSEQTRTGAGRGRERRTAVVCGTEATRKRERGKQLPSEEEEVEAVGEDMNLLLRSCEEGQVASIRAASKGPGRKRGQATGEDERRLLRTSLCRALSALRQLPDFVDPTFFALSSPSNQEADRGRTRDQKDPAENGEIRGQEGLSLKRYSKKRRLPGEDATASPNAEVESEATDVRCGGEAPQGWERRKRTEGDQEQESAEGEQVRDHEREQGEGFRREASVSVRDKTIEALHALLPATAASLLCRFCSSVSSSLPSGAFAPSPDGKEEGRSEGEERSTDRFEGEFLDEAQLRLALEREARTTEAEGAFARERLLRSLLRSDEMPVVLKRHCSDASLSASVGGRPGPRRKPRGEKTQAPKEEETKYSFCSVKPLESAAPAPVSFPAFSSSSNSVSASPAERDGCCAGEAQPWKDCFLNAGSSVWTLAVSEELPGGCGMRQRPAGRPLGDPLVRRRSDGSRSPSSSASAGDAPRRARETTRVPLRRGAPDCGANQETRSEAREREGEQEGFVVLAVGVHGRQSLLSCLGGLRVSEGDDGKAFPTAYGRSELDACGAEAESPRGPADVSGRLPPSCRSWTETTVSEDAASRASESKEDCVHMMPHAHERQERGSERDAKLGALQLWRISSDARKRPRFAMGILHAGGACRSLEWLPASALDLRSTSEDSCPYLSETQKETLRTTSSQRQEDDAEERARTEEENGEEREGNASTRDTLFASRVGLLAATFADDSLRIWSIPLAPFLEEDETEEEREESEEGTEEGVEGNQRITQETGSQPRSFRCLRRKEGARGCCGFPSAFSEGATRCVFLPPVWTFRCASPQATSSPFFCVAGAPPPLPAVVLSRSDPSLVYDQAPLQLAVGSDAGRLFLFSFSMPQTQQLQRPSNSSPVVSTYSSSSACSASPSRSSSSLSSSSHSSLSSSPLYSSSGVARPECVWSAVSTAGPSAHVRSCAFLPSADSSLVAISAAAGGDDSSSNNSVLFLDLRFAAPGVSADASPALPPLEGKSGCVSCREIFDLAWGPVGRFATAAATNAVIINLQRPQVTQLTLKQILSLFPASHQFSSRAKAGGRGGKTCREGKESALSAQEAVDRCCWSTCMCGHLGLFVFDDGSFLAGSLSLLEQRVWQSAELVRWTFPGLGERRLVYSHRNASRVREASSTPGASWTSREGDPPTRAPKTKGCLSSEGARVSPFSWSVENEAHQFDTEPLSPLGDGLHGAFFRSLHRRVAARFAQQQERQVQQLARHGLLVQVFGEEEPTAFAEGNQDEAQMLPHATPRSRQGVNHAERKEQRAQAEQNDPNGEEVCDEGEAQKSPWRPEDDRILALHRIVSVCPFRNQRYFGHRPLAIYGGAAGIIHLRVLR</sequence>
<gene>
    <name evidence="2" type="ORF">BN1205_055500</name>
    <name evidence="3" type="ORF">TGVEG_275740</name>
</gene>
<feature type="region of interest" description="Disordered" evidence="1">
    <location>
        <begin position="697"/>
        <end position="740"/>
    </location>
</feature>
<dbReference type="EMBL" id="AAYL02000258">
    <property type="protein sequence ID" value="ESS30177.1"/>
    <property type="molecule type" value="Genomic_DNA"/>
</dbReference>
<dbReference type="Proteomes" id="UP000002226">
    <property type="component" value="Unassembled WGS sequence"/>
</dbReference>
<feature type="compositionally biased region" description="Basic and acidic residues" evidence="1">
    <location>
        <begin position="293"/>
        <end position="312"/>
    </location>
</feature>
<evidence type="ECO:0000256" key="1">
    <source>
        <dbReference type="SAM" id="MobiDB-lite"/>
    </source>
</evidence>
<feature type="region of interest" description="Disordered" evidence="1">
    <location>
        <begin position="461"/>
        <end position="534"/>
    </location>
</feature>
<reference evidence="2" key="4">
    <citation type="journal article" date="2015" name="PLoS ONE">
        <title>Comprehensive Evaluation of Toxoplasma gondii VEG and Neospora caninum LIV Genomes with Tachyzoite Stage Transcriptome and Proteome Defines Novel Transcript Features.</title>
        <authorList>
            <person name="Ramaprasad A."/>
            <person name="Mourier T."/>
            <person name="Naeem R."/>
            <person name="Malas T.B."/>
            <person name="Moussa E."/>
            <person name="Panigrahi A."/>
            <person name="Vermont S.J."/>
            <person name="Otto T.D."/>
            <person name="Wastling J."/>
            <person name="Pain A."/>
        </authorList>
    </citation>
    <scope>NUCLEOTIDE SEQUENCE</scope>
    <source>
        <strain evidence="2">VEG</strain>
    </source>
</reference>
<dbReference type="eggNOG" id="ENOG502QZV8">
    <property type="taxonomic scope" value="Eukaryota"/>
</dbReference>
<accession>V4ZCR9</accession>
<proteinExistence type="predicted"/>
<reference evidence="3" key="3">
    <citation type="submission" date="2013-08" db="EMBL/GenBank/DDBJ databases">
        <authorList>
            <person name="Sibley D."/>
            <person name="Venepally P."/>
            <person name="Karamycheva S."/>
            <person name="Hadjithomas M."/>
            <person name="Khan A."/>
            <person name="Brunk B."/>
            <person name="Roos D."/>
            <person name="Caler E."/>
            <person name="Lorenzi H."/>
        </authorList>
    </citation>
    <scope>NUCLEOTIDE SEQUENCE</scope>
    <source>
        <strain evidence="3">VEG</strain>
    </source>
</reference>
<evidence type="ECO:0000313" key="4">
    <source>
        <dbReference type="Proteomes" id="UP000002226"/>
    </source>
</evidence>
<evidence type="ECO:0000313" key="3">
    <source>
        <dbReference type="EMBL" id="ESS30177.1"/>
    </source>
</evidence>
<feature type="region of interest" description="Disordered" evidence="1">
    <location>
        <begin position="13"/>
        <end position="73"/>
    </location>
</feature>
<reference evidence="3" key="1">
    <citation type="submission" date="2007-03" db="EMBL/GenBank/DDBJ databases">
        <authorList>
            <person name="Paulsen I."/>
        </authorList>
    </citation>
    <scope>NUCLEOTIDE SEQUENCE</scope>
    <source>
        <strain evidence="3">VEG</strain>
    </source>
</reference>
<name>V4ZCR9_TOXGV</name>
<feature type="region of interest" description="Disordered" evidence="1">
    <location>
        <begin position="364"/>
        <end position="394"/>
    </location>
</feature>
<reference evidence="4" key="2">
    <citation type="submission" date="2008-03" db="EMBL/GenBank/DDBJ databases">
        <title>Annotation of Toxoplasma gondii VEG.</title>
        <authorList>
            <person name="Lorenzi H."/>
            <person name="Inman J."/>
            <person name="Amedeo P."/>
            <person name="Brunk B."/>
            <person name="Roos D."/>
            <person name="Caler E."/>
        </authorList>
    </citation>
    <scope>NUCLEOTIDE SEQUENCE [LARGE SCALE GENOMIC DNA]</scope>
    <source>
        <strain evidence="4">ATCC 50861 / VEG</strain>
    </source>
</reference>
<feature type="compositionally biased region" description="Polar residues" evidence="1">
    <location>
        <begin position="795"/>
        <end position="806"/>
    </location>
</feature>
<evidence type="ECO:0000313" key="2">
    <source>
        <dbReference type="EMBL" id="CEL72119.1"/>
    </source>
</evidence>